<feature type="compositionally biased region" description="Polar residues" evidence="1">
    <location>
        <begin position="637"/>
        <end position="650"/>
    </location>
</feature>
<dbReference type="InterPro" id="IPR045882">
    <property type="entry name" value="GPT1/2"/>
</dbReference>
<feature type="compositionally biased region" description="Polar residues" evidence="1">
    <location>
        <begin position="1090"/>
        <end position="1101"/>
    </location>
</feature>
<feature type="region of interest" description="Disordered" evidence="1">
    <location>
        <begin position="517"/>
        <end position="536"/>
    </location>
</feature>
<organism evidence="2 3">
    <name type="scientific">Sphagnum troendelagicum</name>
    <dbReference type="NCBI Taxonomy" id="128251"/>
    <lineage>
        <taxon>Eukaryota</taxon>
        <taxon>Viridiplantae</taxon>
        <taxon>Streptophyta</taxon>
        <taxon>Embryophyta</taxon>
        <taxon>Bryophyta</taxon>
        <taxon>Sphagnophytina</taxon>
        <taxon>Sphagnopsida</taxon>
        <taxon>Sphagnales</taxon>
        <taxon>Sphagnaceae</taxon>
        <taxon>Sphagnum</taxon>
    </lineage>
</organism>
<accession>A0ABP0TG81</accession>
<feature type="region of interest" description="Disordered" evidence="1">
    <location>
        <begin position="1228"/>
        <end position="1258"/>
    </location>
</feature>
<keyword evidence="3" id="KW-1185">Reference proteome</keyword>
<dbReference type="PANTHER" id="PTHR33737:SF2">
    <property type="entry name" value="OS12G0102700 PROTEIN"/>
    <property type="match status" value="1"/>
</dbReference>
<proteinExistence type="predicted"/>
<dbReference type="EMBL" id="OZ019903">
    <property type="protein sequence ID" value="CAK9195853.1"/>
    <property type="molecule type" value="Genomic_DNA"/>
</dbReference>
<feature type="region of interest" description="Disordered" evidence="1">
    <location>
        <begin position="456"/>
        <end position="478"/>
    </location>
</feature>
<sequence>MESMEALALLDIDQEDDNLLIAWNDNPGNENAAAEEPSLLLGIMSPPSPSLVSHKPEKRQVFGDSQNCPGEVEDPVNIAMSKNPGEMLAASDLISVLSVLDSNVISSSNMTYDALEDGASRKAQCTKDSMHDGILRMASVSKGPPMDNAYIDKARQQRQEIGPPEKVEDEPIVLRRNRTRRLTTLRKSLAWDKAFFTDDGVLDNEELFAIACDTPMDQSMPELNNLWDGPPGHINTSLESVPNSLVMTIDKVSSTLPKAKLQVEISGTHAPSSSLSRAVKQVQRTSLHSIPTALPWPQKQAPGIKSNPLTALSNAAGKTQRFRSALKEPGLSAATHHQVSSMSKKVKDSLGKVMPGQGPNTSALHPLQCRHTSQKTSAVSKRLGGLPTVPEVKEGSNRVHTTASDTSINGVFTVRDMPHGKEVLSSPCMDSRKQVPRLTRSKSAMVVPGLVIGLSASTGDNGPTPAEPLSADKPSGLRKPSPKLGFFDSAQAMGGPQSVSATRQPFSNTARQALQTRKTMNHSSGGVDSITPSNLTPDRDSHLQCLLLGRSSSSIPYAPYVQLDIDSAPATPRACLISPVTPRGSSSESTRFPVPKGLHASRNPSGSFCREQMSDTLQLTANKFSESETNDIALHATGNSQKKPNPQVNRSDNDLQGLPDPQHSNASALCPESDALPVQCRLVLDTDGGDCGTVKTVLTLSMSDEDITSRYDHGADSHKEILAERAFVQHCDCELPGGPSSSSVGFLSEAVSMPADPFSAGNIGSAQDCGSQPAGTSDLTVHVLDRAVPSWMAKSDCLQHSRIILSVPMGSLCGRFVHEAPTELGSSSPVADKESSLVQESMKTTDLATQLVHLTASEKGEIEGTEVTSFPSDMIVIAASSPQKNPGIARDHCQQLDSEQSSITDSDLILRLGSSILPAASMCSGDRVCVQSENSSLLRAAEASEASPKSCNPPVNKDSFHQNCGIQHSCQYKSSSIKGSNEDPAISNSLPAHNRFGQNSGYKIYWHSNSPGSRSGARVAPKVTAITPVSSRSGKCRKLLAINDPADASVPAMPIETNSGLLLLLEQQMDMHTAINATGGSKIGSSKGSPTNAQRQTVDSQSSQWADWSVVHGASIADCVKQVDGTPVLKSPCVRPSTEEGRGLIYDTSPGDNCGSQLTRTPSLKVASVESDNVSNRCPLAGLNVSDAYDSNKKEKGLLLSYARKAASWLTSSPISANAAGQENCRTPITCKTPQSRTPSSTCPKDSKPPSLSSDERIYALEVEDSGVKEWITT</sequence>
<feature type="region of interest" description="Disordered" evidence="1">
    <location>
        <begin position="636"/>
        <end position="669"/>
    </location>
</feature>
<reference evidence="2" key="1">
    <citation type="submission" date="2024-02" db="EMBL/GenBank/DDBJ databases">
        <authorList>
            <consortium name="ELIXIR-Norway"/>
            <consortium name="Elixir Norway"/>
        </authorList>
    </citation>
    <scope>NUCLEOTIDE SEQUENCE</scope>
</reference>
<feature type="region of interest" description="Disordered" evidence="1">
    <location>
        <begin position="375"/>
        <end position="401"/>
    </location>
</feature>
<feature type="region of interest" description="Disordered" evidence="1">
    <location>
        <begin position="1079"/>
        <end position="1101"/>
    </location>
</feature>
<evidence type="ECO:0000313" key="2">
    <source>
        <dbReference type="EMBL" id="CAK9195853.1"/>
    </source>
</evidence>
<feature type="region of interest" description="Disordered" evidence="1">
    <location>
        <begin position="576"/>
        <end position="609"/>
    </location>
</feature>
<evidence type="ECO:0000313" key="3">
    <source>
        <dbReference type="Proteomes" id="UP001497512"/>
    </source>
</evidence>
<feature type="compositionally biased region" description="Polar residues" evidence="1">
    <location>
        <begin position="1228"/>
        <end position="1243"/>
    </location>
</feature>
<protein>
    <submittedName>
        <fullName evidence="2">Uncharacterized protein</fullName>
    </submittedName>
</protein>
<dbReference type="PANTHER" id="PTHR33737">
    <property type="entry name" value="OS05G0121800 PROTEIN"/>
    <property type="match status" value="1"/>
</dbReference>
<dbReference type="Proteomes" id="UP001497512">
    <property type="component" value="Chromosome 11"/>
</dbReference>
<evidence type="ECO:0000256" key="1">
    <source>
        <dbReference type="SAM" id="MobiDB-lite"/>
    </source>
</evidence>
<feature type="compositionally biased region" description="Low complexity" evidence="1">
    <location>
        <begin position="1079"/>
        <end position="1089"/>
    </location>
</feature>
<gene>
    <name evidence="2" type="ORF">CSSPTR1EN2_LOCUS3181</name>
</gene>
<name>A0ABP0TG81_9BRYO</name>